<keyword evidence="5" id="KW-1185">Reference proteome</keyword>
<feature type="domain" description="Fumarylacetoacetase-like C-terminal" evidence="3">
    <location>
        <begin position="72"/>
        <end position="277"/>
    </location>
</feature>
<evidence type="ECO:0000259" key="3">
    <source>
        <dbReference type="Pfam" id="PF01557"/>
    </source>
</evidence>
<comment type="similarity">
    <text evidence="1">Belongs to the FAH family.</text>
</comment>
<dbReference type="Proteomes" id="UP001620408">
    <property type="component" value="Unassembled WGS sequence"/>
</dbReference>
<dbReference type="PANTHER" id="PTHR42796">
    <property type="entry name" value="FUMARYLACETOACETATE HYDROLASE DOMAIN-CONTAINING PROTEIN 2A-RELATED"/>
    <property type="match status" value="1"/>
</dbReference>
<dbReference type="SUPFAM" id="SSF56529">
    <property type="entry name" value="FAH"/>
    <property type="match status" value="1"/>
</dbReference>
<protein>
    <submittedName>
        <fullName evidence="4">Fumarylacetoacetate hydrolase family protein</fullName>
    </submittedName>
</protein>
<sequence>MKLVRYGEHGTEKPGLIDSAGELRDLSSIVADIDPYTLSRESLQRLAAVDPSTLPKVSGTPRFGAPVAPVGKMICVGMNYAKHAAETGAPVPDQPVLFMKATSAIMGPNDDVVIPRGSTRTDWEVELGVVIGETARDVPLEKALSHVAGYVVVNDLSEREFQFEHGGQWVKGKSCDTFGPIGPWLVTADEVPDPQSLRLWLEVNGHRYQDSNTSDMVFGVAKLVSYISRYMTLLPGDVISTGTPAGVGLGLKPPTYLRPGDVIELGIDGLGRQRQQVHAHPADQGNAR</sequence>
<evidence type="ECO:0000313" key="5">
    <source>
        <dbReference type="Proteomes" id="UP001620408"/>
    </source>
</evidence>
<dbReference type="GO" id="GO:0016787">
    <property type="term" value="F:hydrolase activity"/>
    <property type="evidence" value="ECO:0007669"/>
    <property type="project" value="UniProtKB-KW"/>
</dbReference>
<evidence type="ECO:0000313" key="4">
    <source>
        <dbReference type="EMBL" id="MFK2917709.1"/>
    </source>
</evidence>
<reference evidence="4 5" key="1">
    <citation type="submission" date="2020-10" db="EMBL/GenBank/DDBJ databases">
        <title>Phylogeny of dyella-like bacteria.</title>
        <authorList>
            <person name="Fu J."/>
        </authorList>
    </citation>
    <scope>NUCLEOTIDE SEQUENCE [LARGE SCALE GENOMIC DNA]</scope>
    <source>
        <strain evidence="4 5">BB4</strain>
    </source>
</reference>
<comment type="caution">
    <text evidence="4">The sequence shown here is derived from an EMBL/GenBank/DDBJ whole genome shotgun (WGS) entry which is preliminary data.</text>
</comment>
<evidence type="ECO:0000256" key="1">
    <source>
        <dbReference type="ARBA" id="ARBA00010211"/>
    </source>
</evidence>
<dbReference type="Gene3D" id="3.90.850.10">
    <property type="entry name" value="Fumarylacetoacetase-like, C-terminal domain"/>
    <property type="match status" value="1"/>
</dbReference>
<proteinExistence type="inferred from homology"/>
<organism evidence="4 5">
    <name type="scientific">Dyella koreensis</name>
    <dbReference type="NCBI Taxonomy" id="311235"/>
    <lineage>
        <taxon>Bacteria</taxon>
        <taxon>Pseudomonadati</taxon>
        <taxon>Pseudomonadota</taxon>
        <taxon>Gammaproteobacteria</taxon>
        <taxon>Lysobacterales</taxon>
        <taxon>Rhodanobacteraceae</taxon>
        <taxon>Dyella</taxon>
    </lineage>
</organism>
<dbReference type="PANTHER" id="PTHR42796:SF4">
    <property type="entry name" value="FUMARYLACETOACETATE HYDROLASE DOMAIN-CONTAINING PROTEIN 2A"/>
    <property type="match status" value="1"/>
</dbReference>
<dbReference type="InterPro" id="IPR036663">
    <property type="entry name" value="Fumarylacetoacetase_C_sf"/>
</dbReference>
<name>A0ABW8K486_9GAMM</name>
<dbReference type="Pfam" id="PF01557">
    <property type="entry name" value="FAA_hydrolase"/>
    <property type="match status" value="1"/>
</dbReference>
<dbReference type="InterPro" id="IPR051121">
    <property type="entry name" value="FAH"/>
</dbReference>
<keyword evidence="4" id="KW-0378">Hydrolase</keyword>
<dbReference type="EMBL" id="JADIKD010000010">
    <property type="protein sequence ID" value="MFK2917709.1"/>
    <property type="molecule type" value="Genomic_DNA"/>
</dbReference>
<keyword evidence="2" id="KW-0479">Metal-binding</keyword>
<gene>
    <name evidence="4" type="ORF">ISS97_10600</name>
</gene>
<dbReference type="RefSeq" id="WP_379986722.1">
    <property type="nucleotide sequence ID" value="NZ_JADIKD010000010.1"/>
</dbReference>
<dbReference type="InterPro" id="IPR011234">
    <property type="entry name" value="Fumarylacetoacetase-like_C"/>
</dbReference>
<accession>A0ABW8K486</accession>
<evidence type="ECO:0000256" key="2">
    <source>
        <dbReference type="ARBA" id="ARBA00022723"/>
    </source>
</evidence>